<name>A0A2M9R2H5_9FLAO</name>
<feature type="signal peptide" evidence="1">
    <location>
        <begin position="1"/>
        <end position="24"/>
    </location>
</feature>
<feature type="chain" id="PRO_5014754317" description="Gliding motility-associated C-terminal domain-containing protein" evidence="1">
    <location>
        <begin position="25"/>
        <end position="422"/>
    </location>
</feature>
<dbReference type="Pfam" id="PF13585">
    <property type="entry name" value="CHU_C"/>
    <property type="match status" value="1"/>
</dbReference>
<protein>
    <recommendedName>
        <fullName evidence="4">Gliding motility-associated C-terminal domain-containing protein</fullName>
    </recommendedName>
</protein>
<evidence type="ECO:0000256" key="1">
    <source>
        <dbReference type="SAM" id="SignalP"/>
    </source>
</evidence>
<keyword evidence="3" id="KW-1185">Reference proteome</keyword>
<organism evidence="2 3">
    <name type="scientific">Avrilella dinanensis</name>
    <dbReference type="NCBI Taxonomy" id="2008672"/>
    <lineage>
        <taxon>Bacteria</taxon>
        <taxon>Pseudomonadati</taxon>
        <taxon>Bacteroidota</taxon>
        <taxon>Flavobacteriia</taxon>
        <taxon>Flavobacteriales</taxon>
        <taxon>Flavobacteriaceae</taxon>
        <taxon>Avrilella</taxon>
    </lineage>
</organism>
<evidence type="ECO:0000313" key="2">
    <source>
        <dbReference type="EMBL" id="PJR03057.1"/>
    </source>
</evidence>
<dbReference type="EMBL" id="NIPO01000001">
    <property type="protein sequence ID" value="PJR03057.1"/>
    <property type="molecule type" value="Genomic_DNA"/>
</dbReference>
<sequence length="422" mass="46729">MKKRTINKIGLLTVTLMLGGAAFAQTTETITINKGELYILPNSLVSTHFDFVNTADGVLINDGTLEVNQDYENLGMVGFTPGRSSGLTIFKGVNHLAAGDSPSLFQNIEFNTTSTANAVRLQNDFVIRGNSYFKHGIVAIDSLSGGAMLFGDQAMALEASDDSFVIGSVEKEGRNQFTFPIGKDDYYRPLGIAQSAATQNYFVSRYKLENPTVRFPQENKMGVLRVIDNQEYWELSNTGGQETVIVTLSWHDETTPAELLRETENLRVVRWDSDKNLWVDEGGIVDNGNQTVTTSVPAEGYGVFTLGLAKPNVILPDDVVVYNYVSSNGNDKNDYLLIDNIDRYPNNQLEVFNRYGVKVYETTNYGSNGNVFKGYSEGRATVSGSNKLPSGTYYYILVYEKTDNDGVSQRIKKVGYIHLEND</sequence>
<reference evidence="2 3" key="1">
    <citation type="submission" date="2017-06" db="EMBL/GenBank/DDBJ databases">
        <title>Description of Avrilella dinanensis gen. nov. sp. nov.</title>
        <authorList>
            <person name="Leyer C."/>
            <person name="Sassi M."/>
            <person name="Minet J."/>
            <person name="Kayal S."/>
            <person name="Cattoir V."/>
        </authorList>
    </citation>
    <scope>NUCLEOTIDE SEQUENCE [LARGE SCALE GENOMIC DNA]</scope>
    <source>
        <strain evidence="2 3">UR159</strain>
    </source>
</reference>
<accession>A0A2M9R2H5</accession>
<dbReference type="RefSeq" id="WP_100676627.1">
    <property type="nucleotide sequence ID" value="NZ_NIPO01000001.1"/>
</dbReference>
<proteinExistence type="predicted"/>
<dbReference type="AlphaFoldDB" id="A0A2M9R2H5"/>
<dbReference type="Proteomes" id="UP000231960">
    <property type="component" value="Unassembled WGS sequence"/>
</dbReference>
<gene>
    <name evidence="2" type="ORF">CDL10_00045</name>
</gene>
<evidence type="ECO:0008006" key="4">
    <source>
        <dbReference type="Google" id="ProtNLM"/>
    </source>
</evidence>
<keyword evidence="1" id="KW-0732">Signal</keyword>
<dbReference type="OrthoDB" id="1489185at2"/>
<evidence type="ECO:0000313" key="3">
    <source>
        <dbReference type="Proteomes" id="UP000231960"/>
    </source>
</evidence>
<comment type="caution">
    <text evidence="2">The sequence shown here is derived from an EMBL/GenBank/DDBJ whole genome shotgun (WGS) entry which is preliminary data.</text>
</comment>